<keyword evidence="2" id="KW-1185">Reference proteome</keyword>
<proteinExistence type="predicted"/>
<gene>
    <name evidence="1" type="ORF">PPNO1_LOCUS6309</name>
</gene>
<evidence type="ECO:0000313" key="1">
    <source>
        <dbReference type="EMBL" id="CAI4216658.1"/>
    </source>
</evidence>
<accession>A0A9P1MDC6</accession>
<dbReference type="Proteomes" id="UP000838763">
    <property type="component" value="Unassembled WGS sequence"/>
</dbReference>
<organism evidence="1 2">
    <name type="scientific">Parascedosporium putredinis</name>
    <dbReference type="NCBI Taxonomy" id="1442378"/>
    <lineage>
        <taxon>Eukaryota</taxon>
        <taxon>Fungi</taxon>
        <taxon>Dikarya</taxon>
        <taxon>Ascomycota</taxon>
        <taxon>Pezizomycotina</taxon>
        <taxon>Sordariomycetes</taxon>
        <taxon>Hypocreomycetidae</taxon>
        <taxon>Microascales</taxon>
        <taxon>Microascaceae</taxon>
        <taxon>Parascedosporium</taxon>
    </lineage>
</organism>
<evidence type="ECO:0000313" key="2">
    <source>
        <dbReference type="Proteomes" id="UP000838763"/>
    </source>
</evidence>
<sequence>MRMRTKCKMQSASAFVFTQPQKGPKGGIQAKLSLTMVRFRSQGGMTAFKTLYGSIQTNALEGAHPMRALEMKKEGREDNSYGFLDS</sequence>
<dbReference type="EMBL" id="CALLCH030000015">
    <property type="protein sequence ID" value="CAI4216658.1"/>
    <property type="molecule type" value="Genomic_DNA"/>
</dbReference>
<protein>
    <submittedName>
        <fullName evidence="1">Uncharacterized protein</fullName>
    </submittedName>
</protein>
<dbReference type="AlphaFoldDB" id="A0A9P1MDC6"/>
<comment type="caution">
    <text evidence="1">The sequence shown here is derived from an EMBL/GenBank/DDBJ whole genome shotgun (WGS) entry which is preliminary data.</text>
</comment>
<name>A0A9P1MDC6_9PEZI</name>
<reference evidence="1" key="1">
    <citation type="submission" date="2022-11" db="EMBL/GenBank/DDBJ databases">
        <authorList>
            <person name="Scott C."/>
            <person name="Bruce N."/>
        </authorList>
    </citation>
    <scope>NUCLEOTIDE SEQUENCE</scope>
</reference>